<evidence type="ECO:0000313" key="3">
    <source>
        <dbReference type="Proteomes" id="UP001161017"/>
    </source>
</evidence>
<gene>
    <name evidence="2" type="primary">SIW14</name>
    <name evidence="2" type="ORF">OHK93_006414</name>
</gene>
<feature type="region of interest" description="Disordered" evidence="1">
    <location>
        <begin position="43"/>
        <end position="69"/>
    </location>
</feature>
<dbReference type="EC" id="3.1.3.48" evidence="2"/>
<dbReference type="Proteomes" id="UP001161017">
    <property type="component" value="Unassembled WGS sequence"/>
</dbReference>
<keyword evidence="3" id="KW-1185">Reference proteome</keyword>
<organism evidence="2 3">
    <name type="scientific">Ramalina farinacea</name>
    <dbReference type="NCBI Taxonomy" id="258253"/>
    <lineage>
        <taxon>Eukaryota</taxon>
        <taxon>Fungi</taxon>
        <taxon>Dikarya</taxon>
        <taxon>Ascomycota</taxon>
        <taxon>Pezizomycotina</taxon>
        <taxon>Lecanoromycetes</taxon>
        <taxon>OSLEUM clade</taxon>
        <taxon>Lecanoromycetidae</taxon>
        <taxon>Lecanorales</taxon>
        <taxon>Lecanorineae</taxon>
        <taxon>Ramalinaceae</taxon>
        <taxon>Ramalina</taxon>
    </lineage>
</organism>
<sequence>MDAAQIEEIIRQHGPHISTSNGLATGTTQSVCRLTSSSGNKTPCRVRFKGSQSAEESGPASPTDKGPPHNFSVVATGIFRSAFPYETNLPFLMGMQFRTIVTLVATEFDQETATWLASSGIKHYRIPIPAHKDGKTIPVADLAQIMRIITNPCNHPLLIHCNKGKHRTGCVVASFRALAAHNERTDWVAPGGDFIAEYVRHSEPKQRQADVEFIQGLSPRDLYMAIAAIEEPVKPITAYGTDR</sequence>
<reference evidence="2" key="1">
    <citation type="journal article" date="2023" name="Genome Biol. Evol.">
        <title>First Whole Genome Sequence and Flow Cytometry Genome Size Data for the Lichen-Forming Fungus Ramalina farinacea (Ascomycota).</title>
        <authorList>
            <person name="Llewellyn T."/>
            <person name="Mian S."/>
            <person name="Hill R."/>
            <person name="Leitch I.J."/>
            <person name="Gaya E."/>
        </authorList>
    </citation>
    <scope>NUCLEOTIDE SEQUENCE</scope>
    <source>
        <strain evidence="2">LIQ254RAFAR</strain>
    </source>
</reference>
<dbReference type="InterPro" id="IPR004861">
    <property type="entry name" value="Siw14-like"/>
</dbReference>
<dbReference type="Gene3D" id="3.90.190.10">
    <property type="entry name" value="Protein tyrosine phosphatase superfamily"/>
    <property type="match status" value="1"/>
</dbReference>
<dbReference type="SUPFAM" id="SSF52799">
    <property type="entry name" value="(Phosphotyrosine protein) phosphatases II"/>
    <property type="match status" value="1"/>
</dbReference>
<dbReference type="EMBL" id="JAPUFD010000005">
    <property type="protein sequence ID" value="MDI1487146.1"/>
    <property type="molecule type" value="Genomic_DNA"/>
</dbReference>
<keyword evidence="2" id="KW-0378">Hydrolase</keyword>
<evidence type="ECO:0000313" key="2">
    <source>
        <dbReference type="EMBL" id="MDI1487146.1"/>
    </source>
</evidence>
<dbReference type="GO" id="GO:0005737">
    <property type="term" value="C:cytoplasm"/>
    <property type="evidence" value="ECO:0007669"/>
    <property type="project" value="TreeGrafter"/>
</dbReference>
<dbReference type="PROSITE" id="PS00383">
    <property type="entry name" value="TYR_PHOSPHATASE_1"/>
    <property type="match status" value="1"/>
</dbReference>
<proteinExistence type="predicted"/>
<dbReference type="GO" id="GO:0052840">
    <property type="term" value="F:inositol diphosphate tetrakisphosphate diphosphatase activity"/>
    <property type="evidence" value="ECO:0007669"/>
    <property type="project" value="TreeGrafter"/>
</dbReference>
<accession>A0AA43QIH5</accession>
<dbReference type="InterPro" id="IPR029021">
    <property type="entry name" value="Prot-tyrosine_phosphatase-like"/>
</dbReference>
<comment type="caution">
    <text evidence="2">The sequence shown here is derived from an EMBL/GenBank/DDBJ whole genome shotgun (WGS) entry which is preliminary data.</text>
</comment>
<evidence type="ECO:0000256" key="1">
    <source>
        <dbReference type="SAM" id="MobiDB-lite"/>
    </source>
</evidence>
<name>A0AA43QIH5_9LECA</name>
<dbReference type="GO" id="GO:0004725">
    <property type="term" value="F:protein tyrosine phosphatase activity"/>
    <property type="evidence" value="ECO:0007669"/>
    <property type="project" value="UniProtKB-EC"/>
</dbReference>
<dbReference type="PANTHER" id="PTHR31126:SF48">
    <property type="entry name" value="INOSITOL PHOSPHATASE SIW14"/>
    <property type="match status" value="1"/>
</dbReference>
<dbReference type="PANTHER" id="PTHR31126">
    <property type="entry name" value="TYROSINE-PROTEIN PHOSPHATASE"/>
    <property type="match status" value="1"/>
</dbReference>
<dbReference type="Pfam" id="PF03162">
    <property type="entry name" value="Y_phosphatase2"/>
    <property type="match status" value="1"/>
</dbReference>
<dbReference type="AlphaFoldDB" id="A0AA43QIH5"/>
<protein>
    <submittedName>
        <fullName evidence="2">Tyrosine-protein phosphatase siw14</fullName>
        <ecNumber evidence="2">3.1.3.48</ecNumber>
    </submittedName>
</protein>
<dbReference type="InterPro" id="IPR016130">
    <property type="entry name" value="Tyr_Pase_AS"/>
</dbReference>